<feature type="chain" id="PRO_5045955835" evidence="1">
    <location>
        <begin position="22"/>
        <end position="480"/>
    </location>
</feature>
<evidence type="ECO:0000259" key="2">
    <source>
        <dbReference type="Pfam" id="PF07995"/>
    </source>
</evidence>
<comment type="caution">
    <text evidence="3">The sequence shown here is derived from an EMBL/GenBank/DDBJ whole genome shotgun (WGS) entry which is preliminary data.</text>
</comment>
<evidence type="ECO:0000256" key="1">
    <source>
        <dbReference type="SAM" id="SignalP"/>
    </source>
</evidence>
<organism evidence="3 4">
    <name type="scientific">Kibdelosporangium philippinense</name>
    <dbReference type="NCBI Taxonomy" id="211113"/>
    <lineage>
        <taxon>Bacteria</taxon>
        <taxon>Bacillati</taxon>
        <taxon>Actinomycetota</taxon>
        <taxon>Actinomycetes</taxon>
        <taxon>Pseudonocardiales</taxon>
        <taxon>Pseudonocardiaceae</taxon>
        <taxon>Kibdelosporangium</taxon>
    </lineage>
</organism>
<dbReference type="NCBIfam" id="TIGR03606">
    <property type="entry name" value="non_repeat_PQQ"/>
    <property type="match status" value="1"/>
</dbReference>
<dbReference type="Proteomes" id="UP001521150">
    <property type="component" value="Unassembled WGS sequence"/>
</dbReference>
<proteinExistence type="predicted"/>
<dbReference type="Pfam" id="PF07995">
    <property type="entry name" value="GSDH"/>
    <property type="match status" value="1"/>
</dbReference>
<dbReference type="InterPro" id="IPR012938">
    <property type="entry name" value="Glc/Sorbosone_DH"/>
</dbReference>
<dbReference type="Gene3D" id="2.120.10.30">
    <property type="entry name" value="TolB, C-terminal domain"/>
    <property type="match status" value="1"/>
</dbReference>
<keyword evidence="1" id="KW-0732">Signal</keyword>
<protein>
    <submittedName>
        <fullName evidence="3">PQQ-dependent sugar dehydrogenase</fullName>
    </submittedName>
</protein>
<accession>A0ABS8Z5G5</accession>
<evidence type="ECO:0000313" key="3">
    <source>
        <dbReference type="EMBL" id="MCE7002005.1"/>
    </source>
</evidence>
<dbReference type="PANTHER" id="PTHR19328:SF75">
    <property type="entry name" value="ALDOSE SUGAR DEHYDROGENASE YLII"/>
    <property type="match status" value="1"/>
</dbReference>
<dbReference type="EMBL" id="JAJVCN010000001">
    <property type="protein sequence ID" value="MCE7002005.1"/>
    <property type="molecule type" value="Genomic_DNA"/>
</dbReference>
<feature type="signal peptide" evidence="1">
    <location>
        <begin position="1"/>
        <end position="21"/>
    </location>
</feature>
<dbReference type="InterPro" id="IPR011041">
    <property type="entry name" value="Quinoprot_gluc/sorb_DH_b-prop"/>
</dbReference>
<evidence type="ECO:0000313" key="4">
    <source>
        <dbReference type="Proteomes" id="UP001521150"/>
    </source>
</evidence>
<feature type="domain" description="Glucose/Sorbosone dehydrogenase" evidence="2">
    <location>
        <begin position="38"/>
        <end position="278"/>
    </location>
</feature>
<dbReference type="InterPro" id="IPR011042">
    <property type="entry name" value="6-blade_b-propeller_TolB-like"/>
</dbReference>
<sequence>MRSLAFALILILAASPVAAVAAETGDAAVGRVVTSGLADPYEITWGPDGFIWATEKSGLRVVRIAPRTGAQKTAVTIPDAIHSAQDGVLGMALHPGLLHGEDFVFVAYTYDADPGPDVVRRTKIARYTYDIQSQRLVRPGGVIIGLPGGVDHQSARLVLGPDGKLYYTIGDQGANQFAAKCEPNLAQRLPTAAEVQARDWTAYQGKVLRLNQDGSIPADNPVLAGVRSHVFSYGHRNAQGLVFGSNATLYSSEHGPKTDDEVNIISRGTNYGWPHVAGFRDDKAYVYGNWSAAPDCEELAFDDYTIPPSVPQNKETDWHSRDFAGPIRTFHTVPSDHDFKDPKCAESKIWYLCWPTVAPASLDYVSGSLLMPVLKEGTVYRLALSPDGKKVTSVKPLWRTTNRYRDTAISPDNKRVYVATDSAGNTKDPSGKPTNKLRNPGSILEFRLVQQPVRPVTGSTQWTFGDIGHISSFSGRFASR</sequence>
<dbReference type="PANTHER" id="PTHR19328">
    <property type="entry name" value="HEDGEHOG-INTERACTING PROTEIN"/>
    <property type="match status" value="1"/>
</dbReference>
<keyword evidence="4" id="KW-1185">Reference proteome</keyword>
<dbReference type="InterPro" id="IPR019893">
    <property type="entry name" value="SndH-like"/>
</dbReference>
<gene>
    <name evidence="3" type="ORF">LWC34_04035</name>
</gene>
<reference evidence="3 4" key="1">
    <citation type="submission" date="2021-12" db="EMBL/GenBank/DDBJ databases">
        <title>Genome sequence of Kibdelosporangium philippinense ATCC 49844.</title>
        <authorList>
            <person name="Fedorov E.A."/>
            <person name="Omeragic M."/>
            <person name="Shalygina K.F."/>
            <person name="Maclea K.S."/>
        </authorList>
    </citation>
    <scope>NUCLEOTIDE SEQUENCE [LARGE SCALE GENOMIC DNA]</scope>
    <source>
        <strain evidence="3 4">ATCC 49844</strain>
    </source>
</reference>
<dbReference type="SUPFAM" id="SSF50952">
    <property type="entry name" value="Soluble quinoprotein glucose dehydrogenase"/>
    <property type="match status" value="1"/>
</dbReference>
<dbReference type="RefSeq" id="WP_233723044.1">
    <property type="nucleotide sequence ID" value="NZ_JAJVCN010000001.1"/>
</dbReference>
<name>A0ABS8Z5G5_9PSEU</name>